<proteinExistence type="predicted"/>
<dbReference type="NCBIfam" id="TIGR00229">
    <property type="entry name" value="sensory_box"/>
    <property type="match status" value="2"/>
</dbReference>
<evidence type="ECO:0000256" key="5">
    <source>
        <dbReference type="ARBA" id="ARBA00022692"/>
    </source>
</evidence>
<accession>A0A1F2WFD7</accession>
<dbReference type="GO" id="GO:0000156">
    <property type="term" value="F:phosphorelay response regulator activity"/>
    <property type="evidence" value="ECO:0007669"/>
    <property type="project" value="TreeGrafter"/>
</dbReference>
<dbReference type="Gene3D" id="3.30.450.40">
    <property type="match status" value="1"/>
</dbReference>
<evidence type="ECO:0000313" key="15">
    <source>
        <dbReference type="EMBL" id="OFW55553.1"/>
    </source>
</evidence>
<dbReference type="GO" id="GO:0016020">
    <property type="term" value="C:membrane"/>
    <property type="evidence" value="ECO:0007669"/>
    <property type="project" value="UniProtKB-SubCell"/>
</dbReference>
<dbReference type="PANTHER" id="PTHR42878">
    <property type="entry name" value="TWO-COMPONENT HISTIDINE KINASE"/>
    <property type="match status" value="1"/>
</dbReference>
<feature type="domain" description="PAS" evidence="14">
    <location>
        <begin position="125"/>
        <end position="196"/>
    </location>
</feature>
<dbReference type="SMART" id="SM00091">
    <property type="entry name" value="PAS"/>
    <property type="match status" value="3"/>
</dbReference>
<keyword evidence="8" id="KW-0067">ATP-binding</keyword>
<organism evidence="15 16">
    <name type="scientific">Candidatus Solincola sediminis</name>
    <dbReference type="NCBI Taxonomy" id="1797199"/>
    <lineage>
        <taxon>Bacteria</taxon>
        <taxon>Bacillati</taxon>
        <taxon>Actinomycetota</taxon>
        <taxon>Candidatus Geothermincolia</taxon>
        <taxon>Candidatus Geothermincolales</taxon>
        <taxon>Candidatus Geothermincolaceae</taxon>
        <taxon>Candidatus Solincola</taxon>
    </lineage>
</organism>
<dbReference type="InterPro" id="IPR003018">
    <property type="entry name" value="GAF"/>
</dbReference>
<evidence type="ECO:0000256" key="10">
    <source>
        <dbReference type="ARBA" id="ARBA00023012"/>
    </source>
</evidence>
<dbReference type="InterPro" id="IPR036890">
    <property type="entry name" value="HATPase_C_sf"/>
</dbReference>
<dbReference type="Pfam" id="PF00989">
    <property type="entry name" value="PAS"/>
    <property type="match status" value="1"/>
</dbReference>
<feature type="coiled-coil region" evidence="12">
    <location>
        <begin position="404"/>
        <end position="431"/>
    </location>
</feature>
<keyword evidence="4" id="KW-0808">Transferase</keyword>
<evidence type="ECO:0000259" key="13">
    <source>
        <dbReference type="PROSITE" id="PS50109"/>
    </source>
</evidence>
<dbReference type="GO" id="GO:0007234">
    <property type="term" value="P:osmosensory signaling via phosphorelay pathway"/>
    <property type="evidence" value="ECO:0007669"/>
    <property type="project" value="TreeGrafter"/>
</dbReference>
<evidence type="ECO:0000259" key="14">
    <source>
        <dbReference type="PROSITE" id="PS50112"/>
    </source>
</evidence>
<dbReference type="GO" id="GO:0030295">
    <property type="term" value="F:protein kinase activator activity"/>
    <property type="evidence" value="ECO:0007669"/>
    <property type="project" value="TreeGrafter"/>
</dbReference>
<dbReference type="EC" id="2.7.13.3" evidence="3"/>
<evidence type="ECO:0000256" key="7">
    <source>
        <dbReference type="ARBA" id="ARBA00022777"/>
    </source>
</evidence>
<keyword evidence="9" id="KW-1133">Transmembrane helix</keyword>
<keyword evidence="11" id="KW-0472">Membrane</keyword>
<dbReference type="InterPro" id="IPR029016">
    <property type="entry name" value="GAF-like_dom_sf"/>
</dbReference>
<evidence type="ECO:0000256" key="12">
    <source>
        <dbReference type="SAM" id="Coils"/>
    </source>
</evidence>
<dbReference type="SUPFAM" id="SSF55874">
    <property type="entry name" value="ATPase domain of HSP90 chaperone/DNA topoisomerase II/histidine kinase"/>
    <property type="match status" value="1"/>
</dbReference>
<dbReference type="Pfam" id="PF13185">
    <property type="entry name" value="GAF_2"/>
    <property type="match status" value="1"/>
</dbReference>
<keyword evidence="10" id="KW-0902">Two-component regulatory system</keyword>
<dbReference type="InterPro" id="IPR050351">
    <property type="entry name" value="BphY/WalK/GraS-like"/>
</dbReference>
<dbReference type="GO" id="GO:0005524">
    <property type="term" value="F:ATP binding"/>
    <property type="evidence" value="ECO:0007669"/>
    <property type="project" value="UniProtKB-KW"/>
</dbReference>
<dbReference type="Gene3D" id="3.30.450.20">
    <property type="entry name" value="PAS domain"/>
    <property type="match status" value="2"/>
</dbReference>
<evidence type="ECO:0000256" key="9">
    <source>
        <dbReference type="ARBA" id="ARBA00022989"/>
    </source>
</evidence>
<dbReference type="EMBL" id="MELK01000053">
    <property type="protein sequence ID" value="OFW55553.1"/>
    <property type="molecule type" value="Genomic_DNA"/>
</dbReference>
<evidence type="ECO:0000256" key="4">
    <source>
        <dbReference type="ARBA" id="ARBA00022679"/>
    </source>
</evidence>
<sequence length="790" mass="87479">MHFPSSSWGSVIQNLEEGLVSFNRDMEVINANKAALKLMGLASLEAIEPLIEKIIDPEIRTLVLSGVEVLNVPLRCDLHEEETNCLCSYIPVIPEGGAEVHGMIVLIKPGMVSSVPPVESWLEWGRRYINQVILNLREGVCYLDTKGRIIYANRTFKEMSNSSFEEISGQHIASVLKPTCRPLFLMEAVEKTVKEGSWQGEFEVRCAEGPRALLATSAKVSSEEGKDLGIAIFARDITERKWLESEMQWRNQELSLVYDLLHLTTAYQDLEEGLKQLLARILPIVKAEAGVIYVCDLNAYEPQLVTYQGLAYRSAKDLTSGKEGKLLTRKIVQSATGVIFNREPGQGHSILSGRRGELLSLAAVPISSMTRSAGVLMVGHKESGHFGDNELRVLLSLASQIGVVFELAGLLDDLRNRLEELGRERDFSRALVDSMPSALVLLDNRGRMVYINQRFSELLGYTLGEVENNSFSSLVIPGGRKKIMADVMIRERSSGVWLDADLIDKWGDTLAVLLTSTPRPFESGEYSGAIVTITDVSEQRAREIEAQEIGETAKGLSRELAGARDSLQLLDSRKEAYLFMVHYEVATPLKYIGEEIGSLEKGMADIPPDEARSRLQRMRQVLRRLERLALDIQDAAGMEKGKLRLRRREMNLCEMTSRVVDEIADGQELSISLDLPDESIIGRADTLRMEQALMCVLNHAMESSPESAMRVSLSHKGNEAHWQIENTGTAGESKTLQSLNDIISGKGLPGMESNVDTGFFICNHVITAHGGSMRVEESGDGTAICFSIPL</sequence>
<dbReference type="CDD" id="cd00130">
    <property type="entry name" value="PAS"/>
    <property type="match status" value="2"/>
</dbReference>
<dbReference type="PROSITE" id="PS50109">
    <property type="entry name" value="HIS_KIN"/>
    <property type="match status" value="1"/>
</dbReference>
<evidence type="ECO:0000256" key="8">
    <source>
        <dbReference type="ARBA" id="ARBA00022840"/>
    </source>
</evidence>
<dbReference type="InterPro" id="IPR013767">
    <property type="entry name" value="PAS_fold"/>
</dbReference>
<feature type="domain" description="PAS" evidence="14">
    <location>
        <begin position="424"/>
        <end position="477"/>
    </location>
</feature>
<reference evidence="15 16" key="1">
    <citation type="journal article" date="2016" name="Nat. Commun.">
        <title>Thousands of microbial genomes shed light on interconnected biogeochemical processes in an aquifer system.</title>
        <authorList>
            <person name="Anantharaman K."/>
            <person name="Brown C.T."/>
            <person name="Hug L.A."/>
            <person name="Sharon I."/>
            <person name="Castelle C.J."/>
            <person name="Probst A.J."/>
            <person name="Thomas B.C."/>
            <person name="Singh A."/>
            <person name="Wilkins M.J."/>
            <person name="Karaoz U."/>
            <person name="Brodie E.L."/>
            <person name="Williams K.H."/>
            <person name="Hubbard S.S."/>
            <person name="Banfield J.F."/>
        </authorList>
    </citation>
    <scope>NUCLEOTIDE SEQUENCE [LARGE SCALE GENOMIC DNA]</scope>
</reference>
<dbReference type="InterPro" id="IPR013656">
    <property type="entry name" value="PAS_4"/>
</dbReference>
<comment type="caution">
    <text evidence="15">The sequence shown here is derived from an EMBL/GenBank/DDBJ whole genome shotgun (WGS) entry which is preliminary data.</text>
</comment>
<evidence type="ECO:0000256" key="1">
    <source>
        <dbReference type="ARBA" id="ARBA00000085"/>
    </source>
</evidence>
<keyword evidence="6" id="KW-0547">Nucleotide-binding</keyword>
<gene>
    <name evidence="15" type="ORF">A2Y75_09590</name>
</gene>
<comment type="catalytic activity">
    <reaction evidence="1">
        <text>ATP + protein L-histidine = ADP + protein N-phospho-L-histidine.</text>
        <dbReference type="EC" id="2.7.13.3"/>
    </reaction>
</comment>
<feature type="domain" description="Histidine kinase" evidence="13">
    <location>
        <begin position="580"/>
        <end position="790"/>
    </location>
</feature>
<dbReference type="InterPro" id="IPR005467">
    <property type="entry name" value="His_kinase_dom"/>
</dbReference>
<dbReference type="GO" id="GO:0004673">
    <property type="term" value="F:protein histidine kinase activity"/>
    <property type="evidence" value="ECO:0007669"/>
    <property type="project" value="UniProtKB-EC"/>
</dbReference>
<evidence type="ECO:0000313" key="16">
    <source>
        <dbReference type="Proteomes" id="UP000177876"/>
    </source>
</evidence>
<dbReference type="InterPro" id="IPR035965">
    <property type="entry name" value="PAS-like_dom_sf"/>
</dbReference>
<comment type="subcellular location">
    <subcellularLocation>
        <location evidence="2">Membrane</location>
        <topology evidence="2">Multi-pass membrane protein</topology>
    </subcellularLocation>
</comment>
<evidence type="ECO:0000256" key="3">
    <source>
        <dbReference type="ARBA" id="ARBA00012438"/>
    </source>
</evidence>
<evidence type="ECO:0000256" key="6">
    <source>
        <dbReference type="ARBA" id="ARBA00022741"/>
    </source>
</evidence>
<dbReference type="Proteomes" id="UP000177876">
    <property type="component" value="Unassembled WGS sequence"/>
</dbReference>
<dbReference type="PANTHER" id="PTHR42878:SF7">
    <property type="entry name" value="SENSOR HISTIDINE KINASE GLRK"/>
    <property type="match status" value="1"/>
</dbReference>
<dbReference type="SMART" id="SM00065">
    <property type="entry name" value="GAF"/>
    <property type="match status" value="1"/>
</dbReference>
<keyword evidence="5" id="KW-0812">Transmembrane</keyword>
<name>A0A1F2WFD7_9ACTN</name>
<dbReference type="AlphaFoldDB" id="A0A1F2WFD7"/>
<dbReference type="SUPFAM" id="SSF55785">
    <property type="entry name" value="PYP-like sensor domain (PAS domain)"/>
    <property type="match status" value="2"/>
</dbReference>
<evidence type="ECO:0000256" key="2">
    <source>
        <dbReference type="ARBA" id="ARBA00004141"/>
    </source>
</evidence>
<dbReference type="PROSITE" id="PS50112">
    <property type="entry name" value="PAS"/>
    <property type="match status" value="2"/>
</dbReference>
<dbReference type="InterPro" id="IPR001610">
    <property type="entry name" value="PAC"/>
</dbReference>
<dbReference type="InterPro" id="IPR000014">
    <property type="entry name" value="PAS"/>
</dbReference>
<protein>
    <recommendedName>
        <fullName evidence="3">histidine kinase</fullName>
        <ecNumber evidence="3">2.7.13.3</ecNumber>
    </recommendedName>
</protein>
<keyword evidence="7" id="KW-0418">Kinase</keyword>
<keyword evidence="12" id="KW-0175">Coiled coil</keyword>
<dbReference type="Pfam" id="PF08448">
    <property type="entry name" value="PAS_4"/>
    <property type="match status" value="1"/>
</dbReference>
<dbReference type="SMART" id="SM00086">
    <property type="entry name" value="PAC"/>
    <property type="match status" value="2"/>
</dbReference>
<dbReference type="Gene3D" id="3.30.565.10">
    <property type="entry name" value="Histidine kinase-like ATPase, C-terminal domain"/>
    <property type="match status" value="1"/>
</dbReference>
<dbReference type="SUPFAM" id="SSF55781">
    <property type="entry name" value="GAF domain-like"/>
    <property type="match status" value="1"/>
</dbReference>
<evidence type="ECO:0000256" key="11">
    <source>
        <dbReference type="ARBA" id="ARBA00023136"/>
    </source>
</evidence>
<dbReference type="STRING" id="1797197.A2Y75_09590"/>